<evidence type="ECO:0000313" key="1">
    <source>
        <dbReference type="EMBL" id="MPC73070.1"/>
    </source>
</evidence>
<proteinExistence type="predicted"/>
<dbReference type="Proteomes" id="UP000324222">
    <property type="component" value="Unassembled WGS sequence"/>
</dbReference>
<accession>A0A5B7HKV0</accession>
<protein>
    <submittedName>
        <fullName evidence="1">Uncharacterized protein</fullName>
    </submittedName>
</protein>
<keyword evidence="2" id="KW-1185">Reference proteome</keyword>
<dbReference type="AlphaFoldDB" id="A0A5B7HKV0"/>
<comment type="caution">
    <text evidence="1">The sequence shown here is derived from an EMBL/GenBank/DDBJ whole genome shotgun (WGS) entry which is preliminary data.</text>
</comment>
<reference evidence="1 2" key="1">
    <citation type="submission" date="2019-05" db="EMBL/GenBank/DDBJ databases">
        <title>Another draft genome of Portunus trituberculatus and its Hox gene families provides insights of decapod evolution.</title>
        <authorList>
            <person name="Jeong J.-H."/>
            <person name="Song I."/>
            <person name="Kim S."/>
            <person name="Choi T."/>
            <person name="Kim D."/>
            <person name="Ryu S."/>
            <person name="Kim W."/>
        </authorList>
    </citation>
    <scope>NUCLEOTIDE SEQUENCE [LARGE SCALE GENOMIC DNA]</scope>
    <source>
        <tissue evidence="1">Muscle</tissue>
    </source>
</reference>
<dbReference type="OrthoDB" id="10484241at2759"/>
<name>A0A5B7HKV0_PORTR</name>
<dbReference type="EMBL" id="VSRR010036013">
    <property type="protein sequence ID" value="MPC73070.1"/>
    <property type="molecule type" value="Genomic_DNA"/>
</dbReference>
<sequence>MCAGARALDVGLVLAGVRRANKLATEAISREQRDVFATLFTPDCSLRGPRSSLSSPAPLYHFPRPPADGWSAELKARV</sequence>
<evidence type="ECO:0000313" key="2">
    <source>
        <dbReference type="Proteomes" id="UP000324222"/>
    </source>
</evidence>
<gene>
    <name evidence="1" type="ORF">E2C01_067388</name>
</gene>
<organism evidence="1 2">
    <name type="scientific">Portunus trituberculatus</name>
    <name type="common">Swimming crab</name>
    <name type="synonym">Neptunus trituberculatus</name>
    <dbReference type="NCBI Taxonomy" id="210409"/>
    <lineage>
        <taxon>Eukaryota</taxon>
        <taxon>Metazoa</taxon>
        <taxon>Ecdysozoa</taxon>
        <taxon>Arthropoda</taxon>
        <taxon>Crustacea</taxon>
        <taxon>Multicrustacea</taxon>
        <taxon>Malacostraca</taxon>
        <taxon>Eumalacostraca</taxon>
        <taxon>Eucarida</taxon>
        <taxon>Decapoda</taxon>
        <taxon>Pleocyemata</taxon>
        <taxon>Brachyura</taxon>
        <taxon>Eubrachyura</taxon>
        <taxon>Portunoidea</taxon>
        <taxon>Portunidae</taxon>
        <taxon>Portuninae</taxon>
        <taxon>Portunus</taxon>
    </lineage>
</organism>